<reference evidence="1" key="1">
    <citation type="submission" date="2018-02" db="EMBL/GenBank/DDBJ databases">
        <title>Rhizophora mucronata_Transcriptome.</title>
        <authorList>
            <person name="Meera S.P."/>
            <person name="Sreeshan A."/>
            <person name="Augustine A."/>
        </authorList>
    </citation>
    <scope>NUCLEOTIDE SEQUENCE</scope>
    <source>
        <tissue evidence="1">Leaf</tissue>
    </source>
</reference>
<organism evidence="1">
    <name type="scientific">Rhizophora mucronata</name>
    <name type="common">Asiatic mangrove</name>
    <dbReference type="NCBI Taxonomy" id="61149"/>
    <lineage>
        <taxon>Eukaryota</taxon>
        <taxon>Viridiplantae</taxon>
        <taxon>Streptophyta</taxon>
        <taxon>Embryophyta</taxon>
        <taxon>Tracheophyta</taxon>
        <taxon>Spermatophyta</taxon>
        <taxon>Magnoliopsida</taxon>
        <taxon>eudicotyledons</taxon>
        <taxon>Gunneridae</taxon>
        <taxon>Pentapetalae</taxon>
        <taxon>rosids</taxon>
        <taxon>fabids</taxon>
        <taxon>Malpighiales</taxon>
        <taxon>Rhizophoraceae</taxon>
        <taxon>Rhizophora</taxon>
    </lineage>
</organism>
<dbReference type="AlphaFoldDB" id="A0A2P2PFN9"/>
<name>A0A2P2PFN9_RHIMU</name>
<protein>
    <submittedName>
        <fullName evidence="1">Uncharacterized protein</fullName>
    </submittedName>
</protein>
<proteinExistence type="predicted"/>
<sequence>MQLLTLSDAEVFTQTGKAVR</sequence>
<dbReference type="EMBL" id="GGEC01073062">
    <property type="protein sequence ID" value="MBX53546.1"/>
    <property type="molecule type" value="Transcribed_RNA"/>
</dbReference>
<evidence type="ECO:0000313" key="1">
    <source>
        <dbReference type="EMBL" id="MBX53546.1"/>
    </source>
</evidence>
<accession>A0A2P2PFN9</accession>